<comment type="caution">
    <text evidence="2">The sequence shown here is derived from an EMBL/GenBank/DDBJ whole genome shotgun (WGS) entry which is preliminary data.</text>
</comment>
<dbReference type="AlphaFoldDB" id="A0A9X0CZK5"/>
<accession>A0A9X0CZK5</accession>
<feature type="region of interest" description="Disordered" evidence="1">
    <location>
        <begin position="35"/>
        <end position="57"/>
    </location>
</feature>
<reference evidence="2" key="1">
    <citation type="submission" date="2023-01" db="EMBL/GenBank/DDBJ databases">
        <title>Genome assembly of the deep-sea coral Lophelia pertusa.</title>
        <authorList>
            <person name="Herrera S."/>
            <person name="Cordes E."/>
        </authorList>
    </citation>
    <scope>NUCLEOTIDE SEQUENCE</scope>
    <source>
        <strain evidence="2">USNM1676648</strain>
        <tissue evidence="2">Polyp</tissue>
    </source>
</reference>
<dbReference type="Proteomes" id="UP001163046">
    <property type="component" value="Unassembled WGS sequence"/>
</dbReference>
<dbReference type="EMBL" id="MU826041">
    <property type="protein sequence ID" value="KAJ7381747.1"/>
    <property type="molecule type" value="Genomic_DNA"/>
</dbReference>
<sequence length="98" mass="11358">MDTSRLLLTHKCEQIRHQELRIQVKCGLLMSVDDTHGTSSAKEQVDTELTSPRRKRAKNEEDCKQLRSCMKKKSWKAVELPFQSTRPTECVARVKDTK</sequence>
<gene>
    <name evidence="2" type="ORF">OS493_039241</name>
</gene>
<evidence type="ECO:0000313" key="2">
    <source>
        <dbReference type="EMBL" id="KAJ7381747.1"/>
    </source>
</evidence>
<evidence type="ECO:0000256" key="1">
    <source>
        <dbReference type="SAM" id="MobiDB-lite"/>
    </source>
</evidence>
<evidence type="ECO:0000313" key="3">
    <source>
        <dbReference type="Proteomes" id="UP001163046"/>
    </source>
</evidence>
<name>A0A9X0CZK5_9CNID</name>
<proteinExistence type="predicted"/>
<keyword evidence="3" id="KW-1185">Reference proteome</keyword>
<feature type="compositionally biased region" description="Polar residues" evidence="1">
    <location>
        <begin position="37"/>
        <end position="50"/>
    </location>
</feature>
<protein>
    <submittedName>
        <fullName evidence="2">Uncharacterized protein</fullName>
    </submittedName>
</protein>
<organism evidence="2 3">
    <name type="scientific">Desmophyllum pertusum</name>
    <dbReference type="NCBI Taxonomy" id="174260"/>
    <lineage>
        <taxon>Eukaryota</taxon>
        <taxon>Metazoa</taxon>
        <taxon>Cnidaria</taxon>
        <taxon>Anthozoa</taxon>
        <taxon>Hexacorallia</taxon>
        <taxon>Scleractinia</taxon>
        <taxon>Caryophylliina</taxon>
        <taxon>Caryophylliidae</taxon>
        <taxon>Desmophyllum</taxon>
    </lineage>
</organism>